<comment type="subunit">
    <text evidence="3">Heterooctamer of two A chains, two B chains, two C chains and two D chains.</text>
</comment>
<evidence type="ECO:0000256" key="12">
    <source>
        <dbReference type="ARBA" id="ARBA00023136"/>
    </source>
</evidence>
<dbReference type="GO" id="GO:0042773">
    <property type="term" value="P:ATP synthesis coupled electron transport"/>
    <property type="evidence" value="ECO:0007669"/>
    <property type="project" value="TreeGrafter"/>
</dbReference>
<dbReference type="SUPFAM" id="SSF49503">
    <property type="entry name" value="Cupredoxins"/>
    <property type="match status" value="1"/>
</dbReference>
<dbReference type="Gene3D" id="2.60.40.420">
    <property type="entry name" value="Cupredoxins - blue copper proteins"/>
    <property type="match status" value="1"/>
</dbReference>
<dbReference type="InterPro" id="IPR002429">
    <property type="entry name" value="CcO_II-like_C"/>
</dbReference>
<dbReference type="CDD" id="cd04212">
    <property type="entry name" value="CuRO_UO_II"/>
    <property type="match status" value="1"/>
</dbReference>
<dbReference type="InterPro" id="IPR036257">
    <property type="entry name" value="Cyt_c_oxidase_su2_TM_sf"/>
</dbReference>
<keyword evidence="8" id="KW-0732">Signal</keyword>
<feature type="transmembrane region" description="Helical" evidence="17">
    <location>
        <begin position="44"/>
        <end position="68"/>
    </location>
</feature>
<organism evidence="20 21">
    <name type="scientific">Buchnera aphidicola subsp. Melaphis rhois</name>
    <dbReference type="NCBI Taxonomy" id="118103"/>
    <lineage>
        <taxon>Bacteria</taxon>
        <taxon>Pseudomonadati</taxon>
        <taxon>Pseudomonadota</taxon>
        <taxon>Gammaproteobacteria</taxon>
        <taxon>Enterobacterales</taxon>
        <taxon>Erwiniaceae</taxon>
        <taxon>Buchnera</taxon>
    </lineage>
</organism>
<dbReference type="Pfam" id="PF06481">
    <property type="entry name" value="COX_ARM"/>
    <property type="match status" value="1"/>
</dbReference>
<keyword evidence="11 16" id="KW-0560">Oxidoreductase</keyword>
<dbReference type="PANTHER" id="PTHR22888">
    <property type="entry name" value="CYTOCHROME C OXIDASE, SUBUNIT II"/>
    <property type="match status" value="1"/>
</dbReference>
<reference evidence="20 21" key="1">
    <citation type="submission" date="2018-10" db="EMBL/GenBank/DDBJ databases">
        <title>Comparative functional genomics of the obligate endosymbiont Buchnera aphidicola.</title>
        <authorList>
            <person name="Chong R.A."/>
        </authorList>
    </citation>
    <scope>NUCLEOTIDE SEQUENCE [LARGE SCALE GENOMIC DNA]</scope>
    <source>
        <strain evidence="20 21">Mrh</strain>
    </source>
</reference>
<keyword evidence="10 17" id="KW-1133">Transmembrane helix</keyword>
<dbReference type="InterPro" id="IPR008972">
    <property type="entry name" value="Cupredoxin"/>
</dbReference>
<evidence type="ECO:0000313" key="20">
    <source>
        <dbReference type="EMBL" id="QCI23433.1"/>
    </source>
</evidence>
<name>A0A4D6Y4C5_BUCMH</name>
<keyword evidence="13" id="KW-0564">Palmitate</keyword>
<evidence type="ECO:0000256" key="7">
    <source>
        <dbReference type="ARBA" id="ARBA00022692"/>
    </source>
</evidence>
<dbReference type="InterPro" id="IPR006333">
    <property type="entry name" value="Cyt_o_ubiquinol_oxidase_su2"/>
</dbReference>
<dbReference type="GO" id="GO:0009486">
    <property type="term" value="F:cytochrome bo3 ubiquinol oxidase activity"/>
    <property type="evidence" value="ECO:0007669"/>
    <property type="project" value="InterPro"/>
</dbReference>
<dbReference type="PANTHER" id="PTHR22888:SF18">
    <property type="entry name" value="CYTOCHROME BO(3) UBIQUINOL OXIDASE SUBUNIT 2"/>
    <property type="match status" value="1"/>
</dbReference>
<evidence type="ECO:0000256" key="3">
    <source>
        <dbReference type="ARBA" id="ARBA00011700"/>
    </source>
</evidence>
<evidence type="ECO:0000259" key="18">
    <source>
        <dbReference type="PROSITE" id="PS50857"/>
    </source>
</evidence>
<dbReference type="GO" id="GO:0004129">
    <property type="term" value="F:cytochrome-c oxidase activity"/>
    <property type="evidence" value="ECO:0007669"/>
    <property type="project" value="UniProtKB-UniRule"/>
</dbReference>
<keyword evidence="7 17" id="KW-0812">Transmembrane</keyword>
<evidence type="ECO:0000256" key="13">
    <source>
        <dbReference type="ARBA" id="ARBA00023139"/>
    </source>
</evidence>
<proteinExistence type="inferred from homology"/>
<dbReference type="PROSITE" id="PS51257">
    <property type="entry name" value="PROKAR_LIPOPROTEIN"/>
    <property type="match status" value="1"/>
</dbReference>
<evidence type="ECO:0000256" key="17">
    <source>
        <dbReference type="SAM" id="Phobius"/>
    </source>
</evidence>
<comment type="function">
    <text evidence="15">Cytochrome bo(3) ubiquinol terminal oxidase is the component of the aerobic respiratory chain of E.coli that predominates when cells are grown at high aeration. Has proton pump activity across the membrane in addition to electron transfer, pumping 2 protons/electron.</text>
</comment>
<evidence type="ECO:0000256" key="16">
    <source>
        <dbReference type="PIRNR" id="PIRNR000292"/>
    </source>
</evidence>
<dbReference type="EMBL" id="CP033004">
    <property type="protein sequence ID" value="QCI23433.1"/>
    <property type="molecule type" value="Genomic_DNA"/>
</dbReference>
<dbReference type="PROSITE" id="PS50999">
    <property type="entry name" value="COX2_TM"/>
    <property type="match status" value="1"/>
</dbReference>
<dbReference type="Gene3D" id="1.10.287.90">
    <property type="match status" value="1"/>
</dbReference>
<feature type="domain" description="Cytochrome oxidase subunit II copper A binding" evidence="18">
    <location>
        <begin position="125"/>
        <end position="238"/>
    </location>
</feature>
<dbReference type="GO" id="GO:0005886">
    <property type="term" value="C:plasma membrane"/>
    <property type="evidence" value="ECO:0007669"/>
    <property type="project" value="UniProtKB-SubCell"/>
</dbReference>
<accession>A0A4D6Y4C5</accession>
<keyword evidence="14" id="KW-0449">Lipoprotein</keyword>
<dbReference type="GO" id="GO:0016682">
    <property type="term" value="F:oxidoreductase activity, acting on diphenols and related substances as donors, oxygen as acceptor"/>
    <property type="evidence" value="ECO:0007669"/>
    <property type="project" value="InterPro"/>
</dbReference>
<keyword evidence="6 16" id="KW-0679">Respiratory chain</keyword>
<dbReference type="NCBIfam" id="TIGR01433">
    <property type="entry name" value="CyoA"/>
    <property type="match status" value="1"/>
</dbReference>
<keyword evidence="4 16" id="KW-0813">Transport</keyword>
<evidence type="ECO:0000256" key="14">
    <source>
        <dbReference type="ARBA" id="ARBA00023288"/>
    </source>
</evidence>
<evidence type="ECO:0000256" key="15">
    <source>
        <dbReference type="ARBA" id="ARBA00025694"/>
    </source>
</evidence>
<dbReference type="GO" id="GO:0005507">
    <property type="term" value="F:copper ion binding"/>
    <property type="evidence" value="ECO:0007669"/>
    <property type="project" value="InterPro"/>
</dbReference>
<dbReference type="Pfam" id="PF00116">
    <property type="entry name" value="COX2"/>
    <property type="match status" value="1"/>
</dbReference>
<evidence type="ECO:0000256" key="6">
    <source>
        <dbReference type="ARBA" id="ARBA00022660"/>
    </source>
</evidence>
<gene>
    <name evidence="20" type="primary">cyoA</name>
    <name evidence="20" type="ORF">D9V73_02190</name>
</gene>
<dbReference type="InterPro" id="IPR034227">
    <property type="entry name" value="CuRO_UO_II"/>
</dbReference>
<evidence type="ECO:0000259" key="19">
    <source>
        <dbReference type="PROSITE" id="PS50999"/>
    </source>
</evidence>
<dbReference type="PIRSF" id="PIRSF000292">
    <property type="entry name" value="Ubi_od_II"/>
    <property type="match status" value="1"/>
</dbReference>
<evidence type="ECO:0000313" key="21">
    <source>
        <dbReference type="Proteomes" id="UP000298566"/>
    </source>
</evidence>
<evidence type="ECO:0000256" key="9">
    <source>
        <dbReference type="ARBA" id="ARBA00022982"/>
    </source>
</evidence>
<dbReference type="InterPro" id="IPR010514">
    <property type="entry name" value="COX_ARM"/>
</dbReference>
<dbReference type="InterPro" id="IPR011759">
    <property type="entry name" value="Cyt_c_oxidase_su2_TM_dom"/>
</dbReference>
<evidence type="ECO:0000256" key="4">
    <source>
        <dbReference type="ARBA" id="ARBA00022448"/>
    </source>
</evidence>
<dbReference type="Proteomes" id="UP000298566">
    <property type="component" value="Chromosome"/>
</dbReference>
<dbReference type="InterPro" id="IPR045187">
    <property type="entry name" value="CcO_II"/>
</dbReference>
<sequence length="287" mass="32930">MHFTQRLTHFLNFFLIISFIFLFSGCNGGVLCPKGSIALEQRSLIFISFLLMICIIIPVFFMTILFLVKYRENNTSSDYRPNWSHSSFIELLSWSFPVLIIFFLSVLSWNSSHTLDPNKHIISDVKPLKVNVISLDWKWLFIYPDKNIATINELVFPVNTPIIFELTSNSVMNSFFIPSLGSQIYTMAGMKTQLNLISNQPGIYKGISSNYSGQGFSNMKFKTIVVSNYLLFQKWIERVKKSSFKLSSISDFKKVANVSENNAVKYYSGVKKHLFDIVVKEVTGIKK</sequence>
<feature type="domain" description="Cytochrome oxidase subunit II transmembrane region profile" evidence="19">
    <location>
        <begin position="22"/>
        <end position="119"/>
    </location>
</feature>
<keyword evidence="5 16" id="KW-1003">Cell membrane</keyword>
<dbReference type="RefSeq" id="WP_158336642.1">
    <property type="nucleotide sequence ID" value="NZ_CP033004.1"/>
</dbReference>
<comment type="subcellular location">
    <subcellularLocation>
        <location evidence="1">Cell membrane</location>
        <topology evidence="1">Multi-pass membrane protein</topology>
    </subcellularLocation>
</comment>
<evidence type="ECO:0000256" key="1">
    <source>
        <dbReference type="ARBA" id="ARBA00004651"/>
    </source>
</evidence>
<evidence type="ECO:0000256" key="10">
    <source>
        <dbReference type="ARBA" id="ARBA00022989"/>
    </source>
</evidence>
<comment type="similarity">
    <text evidence="2 16">Belongs to the cytochrome c oxidase subunit 2 family.</text>
</comment>
<keyword evidence="12 16" id="KW-0472">Membrane</keyword>
<dbReference type="SUPFAM" id="SSF81464">
    <property type="entry name" value="Cytochrome c oxidase subunit II-like, transmembrane region"/>
    <property type="match status" value="1"/>
</dbReference>
<feature type="transmembrane region" description="Helical" evidence="17">
    <location>
        <begin position="88"/>
        <end position="109"/>
    </location>
</feature>
<evidence type="ECO:0000256" key="11">
    <source>
        <dbReference type="ARBA" id="ARBA00023002"/>
    </source>
</evidence>
<dbReference type="AlphaFoldDB" id="A0A4D6Y4C5"/>
<keyword evidence="9 16" id="KW-0249">Electron transport</keyword>
<evidence type="ECO:0000256" key="8">
    <source>
        <dbReference type="ARBA" id="ARBA00022729"/>
    </source>
</evidence>
<evidence type="ECO:0000256" key="5">
    <source>
        <dbReference type="ARBA" id="ARBA00022475"/>
    </source>
</evidence>
<protein>
    <recommendedName>
        <fullName evidence="16">Ubiquinol oxidase subunit 2</fullName>
    </recommendedName>
</protein>
<evidence type="ECO:0000256" key="2">
    <source>
        <dbReference type="ARBA" id="ARBA00007866"/>
    </source>
</evidence>
<dbReference type="PROSITE" id="PS50857">
    <property type="entry name" value="COX2_CUA"/>
    <property type="match status" value="1"/>
</dbReference>
<dbReference type="OrthoDB" id="9783445at2"/>